<keyword evidence="1" id="KW-0812">Transmembrane</keyword>
<gene>
    <name evidence="2" type="ORF">AFULGI_00015930</name>
</gene>
<evidence type="ECO:0000313" key="3">
    <source>
        <dbReference type="Proteomes" id="UP000028501"/>
    </source>
</evidence>
<evidence type="ECO:0000313" key="2">
    <source>
        <dbReference type="EMBL" id="AIG98355.1"/>
    </source>
</evidence>
<keyword evidence="1" id="KW-1133">Transmembrane helix</keyword>
<dbReference type="KEGG" id="afg:AFULGI_00015930"/>
<organism evidence="2 3">
    <name type="scientific">Archaeoglobus fulgidus DSM 8774</name>
    <dbReference type="NCBI Taxonomy" id="1344584"/>
    <lineage>
        <taxon>Archaea</taxon>
        <taxon>Methanobacteriati</taxon>
        <taxon>Methanobacteriota</taxon>
        <taxon>Archaeoglobi</taxon>
        <taxon>Archaeoglobales</taxon>
        <taxon>Archaeoglobaceae</taxon>
        <taxon>Archaeoglobus</taxon>
    </lineage>
</organism>
<protein>
    <submittedName>
        <fullName evidence="2">Uncharacterized protein</fullName>
    </submittedName>
</protein>
<sequence length="173" mass="20251">MYRRLEKTYESISKTSPQIAKLLDKAKIIKIGTKDRVSFGELYEFINLDLTWHRRFVDVVKRLHDDDVIIFHGFSIIPLMYGMKAMMDMLKVLDMMPEGITLINKCSEKLYDEAVNKLMERFYDVVLKVERSEGEFLGFEETYTIGVDQSIVMDIKPGFARFKIGEDGRLIEF</sequence>
<accession>A0A075WD45</accession>
<feature type="transmembrane region" description="Helical" evidence="1">
    <location>
        <begin position="69"/>
        <end position="87"/>
    </location>
</feature>
<dbReference type="Proteomes" id="UP000028501">
    <property type="component" value="Chromosome"/>
</dbReference>
<dbReference type="EMBL" id="CP006577">
    <property type="protein sequence ID" value="AIG98355.1"/>
    <property type="molecule type" value="Genomic_DNA"/>
</dbReference>
<dbReference type="HOGENOM" id="CLU_102816_0_0_2"/>
<keyword evidence="1" id="KW-0472">Membrane</keyword>
<name>A0A075WD45_ARCFL</name>
<evidence type="ECO:0000256" key="1">
    <source>
        <dbReference type="SAM" id="Phobius"/>
    </source>
</evidence>
<reference evidence="2 3" key="1">
    <citation type="submission" date="2013-07" db="EMBL/GenBank/DDBJ databases">
        <title>Genome of Archaeoglobus fulgidus.</title>
        <authorList>
            <person name="Fiebig A."/>
            <person name="Birkeland N.-K."/>
        </authorList>
    </citation>
    <scope>NUCLEOTIDE SEQUENCE [LARGE SCALE GENOMIC DNA]</scope>
    <source>
        <strain evidence="2 3">DSM 8774</strain>
    </source>
</reference>
<proteinExistence type="predicted"/>
<dbReference type="AlphaFoldDB" id="A0A075WD45"/>